<keyword evidence="2" id="KW-1185">Reference proteome</keyword>
<sequence length="56" mass="6650">KCPYSPNHFSSKYEVSVACHERFVCAVKRIECITKKARKCIVIESHKMFLHVFKYE</sequence>
<accession>A0AAG5DXN4</accession>
<dbReference type="EnsemblMetazoa" id="ENSAATROPT017802">
    <property type="protein sequence ID" value="ENSAATROPP015750"/>
    <property type="gene ID" value="ENSAATROPG014538"/>
</dbReference>
<evidence type="ECO:0000313" key="1">
    <source>
        <dbReference type="EnsemblMetazoa" id="ENSAATROPP015750"/>
    </source>
</evidence>
<proteinExistence type="predicted"/>
<name>A0AAG5DXN4_ANOAO</name>
<evidence type="ECO:0000313" key="2">
    <source>
        <dbReference type="Proteomes" id="UP000075880"/>
    </source>
</evidence>
<organism evidence="1 2">
    <name type="scientific">Anopheles atroparvus</name>
    <name type="common">European mosquito</name>
    <dbReference type="NCBI Taxonomy" id="41427"/>
    <lineage>
        <taxon>Eukaryota</taxon>
        <taxon>Metazoa</taxon>
        <taxon>Ecdysozoa</taxon>
        <taxon>Arthropoda</taxon>
        <taxon>Hexapoda</taxon>
        <taxon>Insecta</taxon>
        <taxon>Pterygota</taxon>
        <taxon>Neoptera</taxon>
        <taxon>Endopterygota</taxon>
        <taxon>Diptera</taxon>
        <taxon>Nematocera</taxon>
        <taxon>Culicoidea</taxon>
        <taxon>Culicidae</taxon>
        <taxon>Anophelinae</taxon>
        <taxon>Anopheles</taxon>
    </lineage>
</organism>
<protein>
    <submittedName>
        <fullName evidence="1">Uncharacterized protein</fullName>
    </submittedName>
</protein>
<dbReference type="AlphaFoldDB" id="A0AAG5DXN4"/>
<dbReference type="Proteomes" id="UP000075880">
    <property type="component" value="Unassembled WGS sequence"/>
</dbReference>
<reference evidence="1" key="1">
    <citation type="submission" date="2024-04" db="UniProtKB">
        <authorList>
            <consortium name="EnsemblMetazoa"/>
        </authorList>
    </citation>
    <scope>IDENTIFICATION</scope>
    <source>
        <strain evidence="1">EBRO</strain>
    </source>
</reference>